<dbReference type="SFLD" id="SFLDS00003">
    <property type="entry name" value="Haloacid_Dehalogenase"/>
    <property type="match status" value="1"/>
</dbReference>
<keyword evidence="2" id="KW-1185">Reference proteome</keyword>
<evidence type="ECO:0000313" key="2">
    <source>
        <dbReference type="Proteomes" id="UP001521150"/>
    </source>
</evidence>
<accession>A0ABS8ZVN4</accession>
<dbReference type="SUPFAM" id="SSF56784">
    <property type="entry name" value="HAD-like"/>
    <property type="match status" value="1"/>
</dbReference>
<dbReference type="InterPro" id="IPR023214">
    <property type="entry name" value="HAD_sf"/>
</dbReference>
<gene>
    <name evidence="1" type="ORF">LWC34_52230</name>
</gene>
<dbReference type="InterPro" id="IPR036412">
    <property type="entry name" value="HAD-like_sf"/>
</dbReference>
<sequence>MESLAERTEHFPDLRALIFDLDGTLVDTKANNRRALYATFATQGVRPEDMPSAPEGTGFVDWCALLVAEGLLSPDVSVPALQEICEKETLRTIHDVREIEAVAEFARWAERRFPLALATGSSRAIVDSLLAATGLRRLFDVVVTRDEVANGKPAPDLFLRAAELLDVAPARCVVLEDTQVGLDAADRAGMGAMDVRPYR</sequence>
<dbReference type="Proteomes" id="UP001521150">
    <property type="component" value="Unassembled WGS sequence"/>
</dbReference>
<reference evidence="1 2" key="1">
    <citation type="submission" date="2021-12" db="EMBL/GenBank/DDBJ databases">
        <title>Genome sequence of Kibdelosporangium philippinense ATCC 49844.</title>
        <authorList>
            <person name="Fedorov E.A."/>
            <person name="Omeragic M."/>
            <person name="Shalygina K.F."/>
            <person name="Maclea K.S."/>
        </authorList>
    </citation>
    <scope>NUCLEOTIDE SEQUENCE [LARGE SCALE GENOMIC DNA]</scope>
    <source>
        <strain evidence="1 2">ATCC 49844</strain>
    </source>
</reference>
<dbReference type="RefSeq" id="WP_233733764.1">
    <property type="nucleotide sequence ID" value="NZ_JAJVCN010000004.1"/>
</dbReference>
<name>A0ABS8ZVN4_9PSEU</name>
<dbReference type="PANTHER" id="PTHR43481">
    <property type="entry name" value="FRUCTOSE-1-PHOSPHATE PHOSPHATASE"/>
    <property type="match status" value="1"/>
</dbReference>
<protein>
    <submittedName>
        <fullName evidence="1">HAD family phosphatase</fullName>
    </submittedName>
</protein>
<proteinExistence type="predicted"/>
<dbReference type="Pfam" id="PF00702">
    <property type="entry name" value="Hydrolase"/>
    <property type="match status" value="1"/>
</dbReference>
<dbReference type="SFLD" id="SFLDG01129">
    <property type="entry name" value="C1.5:_HAD__Beta-PGM__Phosphata"/>
    <property type="match status" value="1"/>
</dbReference>
<dbReference type="InterPro" id="IPR006439">
    <property type="entry name" value="HAD-SF_hydro_IA"/>
</dbReference>
<dbReference type="PANTHER" id="PTHR43481:SF4">
    <property type="entry name" value="GLYCEROL-1-PHOSPHATE PHOSPHOHYDROLASE 1-RELATED"/>
    <property type="match status" value="1"/>
</dbReference>
<dbReference type="EMBL" id="JAJVCN010000004">
    <property type="protein sequence ID" value="MCE7011323.1"/>
    <property type="molecule type" value="Genomic_DNA"/>
</dbReference>
<dbReference type="InterPro" id="IPR023198">
    <property type="entry name" value="PGP-like_dom2"/>
</dbReference>
<organism evidence="1 2">
    <name type="scientific">Kibdelosporangium philippinense</name>
    <dbReference type="NCBI Taxonomy" id="211113"/>
    <lineage>
        <taxon>Bacteria</taxon>
        <taxon>Bacillati</taxon>
        <taxon>Actinomycetota</taxon>
        <taxon>Actinomycetes</taxon>
        <taxon>Pseudonocardiales</taxon>
        <taxon>Pseudonocardiaceae</taxon>
        <taxon>Kibdelosporangium</taxon>
    </lineage>
</organism>
<evidence type="ECO:0000313" key="1">
    <source>
        <dbReference type="EMBL" id="MCE7011323.1"/>
    </source>
</evidence>
<comment type="caution">
    <text evidence="1">The sequence shown here is derived from an EMBL/GenBank/DDBJ whole genome shotgun (WGS) entry which is preliminary data.</text>
</comment>
<dbReference type="InterPro" id="IPR051806">
    <property type="entry name" value="HAD-like_SPP"/>
</dbReference>
<dbReference type="NCBIfam" id="TIGR01509">
    <property type="entry name" value="HAD-SF-IA-v3"/>
    <property type="match status" value="1"/>
</dbReference>
<dbReference type="Gene3D" id="3.40.50.1000">
    <property type="entry name" value="HAD superfamily/HAD-like"/>
    <property type="match status" value="1"/>
</dbReference>
<dbReference type="Gene3D" id="1.10.150.240">
    <property type="entry name" value="Putative phosphatase, domain 2"/>
    <property type="match status" value="1"/>
</dbReference>